<evidence type="ECO:0000256" key="5">
    <source>
        <dbReference type="SAM" id="Coils"/>
    </source>
</evidence>
<dbReference type="AlphaFoldDB" id="A0A0L7KFK5"/>
<protein>
    <recommendedName>
        <fullName evidence="8">U3 small nucleolar RNA-associated protein 6 N-terminal domain-containing protein</fullName>
    </recommendedName>
</protein>
<dbReference type="GO" id="GO:0034388">
    <property type="term" value="C:Pwp2p-containing subcomplex of 90S preribosome"/>
    <property type="evidence" value="ECO:0007669"/>
    <property type="project" value="TreeGrafter"/>
</dbReference>
<evidence type="ECO:0000256" key="6">
    <source>
        <dbReference type="SAM" id="MobiDB-lite"/>
    </source>
</evidence>
<evidence type="ECO:0000313" key="9">
    <source>
        <dbReference type="EMBL" id="KOB61886.1"/>
    </source>
</evidence>
<feature type="domain" description="U3 small nucleolar RNA-associated protein 6 N-terminal" evidence="8">
    <location>
        <begin position="8"/>
        <end position="84"/>
    </location>
</feature>
<keyword evidence="4" id="KW-0539">Nucleus</keyword>
<keyword evidence="2" id="KW-0698">rRNA processing</keyword>
<dbReference type="PANTHER" id="PTHR23271">
    <property type="entry name" value="HEPATOCELLULAR CARCINOMA-ASSOCIATED ANTIGEN 66"/>
    <property type="match status" value="1"/>
</dbReference>
<sequence length="783" mass="93974">MDKVCKIIENMVYEFNDLKRKELFSDKEIIAIANKRRHHEYRINSPTSVLLHFILYLEFEMNLENLRTKRKNEKKEKLIEEILQNKNLIKNHYKEFSILKNKMEEEKRFDKFKELRKLLNKNENEAKKFKNNVLKVEKKLQTLLGYSLSEHSLIKRIINIFDVCLRKYYNNISLWLQYFNFCFIKKKYDELENAILNSLKYHIKNELIWLIYLFYFYNIKKNIIQTRMLYLRAILFIPDSIYLNILYFHFECDVFIKLLNNYKKKIETDIHQIKAHEPNNNNNHINGTKKKNKNDNNDTKQTVCINSTNDVLSIKTTTNSNSNSNSNNNNNNNNNNNSGDSTCNNYDSINNSNNNNYINDNNNVIHLKDLQIDHVYGEFLKTNMDNMNIIDSNNISEIKDNAEGNHVEDYLTSFDNNIYSVIKEEDKYGLDVIIFLIKKYMSTLSKDKSKLHIFVFLLLNTLLKIEKNSWIKMYTKQYDDFKQVVLDSINSCKFEQPFLYYYFFIETCVNSCYFDFFEDEEFTILKDQYYKTSMEKIENKNIYNIEKYFKYEHVKILLKQLFNMFDNELMIYFFCIILTNLYDNISIYNNISEIFTIDINVKNDILEKNDKNKEINNTNHTNNNDNLENNILDNTDTITNNLNVDNINSTKNILHYMKEPNLTCHEDLEIFHFLKDDIFLCSNYKFHKINMDFIKENNINTYDLLCKLNFITHVCLMEKNHSEISSNNYLFSYDKTNKNKDILSSILYFFLYNPKNLVQKNSQKWPHSSHLNIDNNQFTHING</sequence>
<keyword evidence="7" id="KW-1133">Transmembrane helix</keyword>
<evidence type="ECO:0000256" key="1">
    <source>
        <dbReference type="ARBA" id="ARBA00004604"/>
    </source>
</evidence>
<comment type="subcellular location">
    <subcellularLocation>
        <location evidence="1">Nucleus</location>
        <location evidence="1">Nucleolus</location>
    </subcellularLocation>
</comment>
<dbReference type="InterPro" id="IPR013949">
    <property type="entry name" value="Utp6"/>
</dbReference>
<feature type="region of interest" description="Disordered" evidence="6">
    <location>
        <begin position="273"/>
        <end position="301"/>
    </location>
</feature>
<accession>A0A0L7KFK5</accession>
<feature type="coiled-coil region" evidence="5">
    <location>
        <begin position="56"/>
        <end position="85"/>
    </location>
</feature>
<dbReference type="InterPro" id="IPR011990">
    <property type="entry name" value="TPR-like_helical_dom_sf"/>
</dbReference>
<dbReference type="OrthoDB" id="28112at2759"/>
<evidence type="ECO:0000256" key="3">
    <source>
        <dbReference type="ARBA" id="ARBA00022737"/>
    </source>
</evidence>
<feature type="region of interest" description="Disordered" evidence="6">
    <location>
        <begin position="315"/>
        <end position="347"/>
    </location>
</feature>
<proteinExistence type="predicted"/>
<keyword evidence="7" id="KW-0812">Transmembrane</keyword>
<dbReference type="GO" id="GO:0032040">
    <property type="term" value="C:small-subunit processome"/>
    <property type="evidence" value="ECO:0007669"/>
    <property type="project" value="TreeGrafter"/>
</dbReference>
<dbReference type="OMA" id="CLFENRH"/>
<gene>
    <name evidence="9" type="ORF">PFHG_03588</name>
</gene>
<dbReference type="GO" id="GO:0030515">
    <property type="term" value="F:snoRNA binding"/>
    <property type="evidence" value="ECO:0007669"/>
    <property type="project" value="InterPro"/>
</dbReference>
<evidence type="ECO:0000256" key="4">
    <source>
        <dbReference type="ARBA" id="ARBA00023242"/>
    </source>
</evidence>
<dbReference type="GO" id="GO:0000462">
    <property type="term" value="P:maturation of SSU-rRNA from tricistronic rRNA transcript (SSU-rRNA, 5.8S rRNA, LSU-rRNA)"/>
    <property type="evidence" value="ECO:0007669"/>
    <property type="project" value="InterPro"/>
</dbReference>
<evidence type="ECO:0000313" key="10">
    <source>
        <dbReference type="Proteomes" id="UP000054289"/>
    </source>
</evidence>
<keyword evidence="5" id="KW-0175">Coiled coil</keyword>
<dbReference type="Proteomes" id="UP000054289">
    <property type="component" value="Unassembled WGS sequence"/>
</dbReference>
<feature type="compositionally biased region" description="Low complexity" evidence="6">
    <location>
        <begin position="319"/>
        <end position="347"/>
    </location>
</feature>
<reference evidence="9 10" key="1">
    <citation type="submission" date="2006-03" db="EMBL/GenBank/DDBJ databases">
        <title>Annotation of Plasmodium falciparum HB3.</title>
        <authorList>
            <consortium name="The Broad Institute Genome Sequencing Platform"/>
            <person name="Volkman S.K."/>
            <person name="Neafsey D.E."/>
            <person name="Dash A.P."/>
            <person name="Chitnis C.E."/>
            <person name="Hartl D.L."/>
            <person name="Young S.K."/>
            <person name="Zeng Q."/>
            <person name="Koehrsen M."/>
            <person name="Alvarado L."/>
            <person name="Berlin A."/>
            <person name="Borenstein D."/>
            <person name="Chapman S.B."/>
            <person name="Chen Z."/>
            <person name="Engels R."/>
            <person name="Freedman E."/>
            <person name="Gellesch M."/>
            <person name="Goldberg J."/>
            <person name="Griggs A."/>
            <person name="Gujja S."/>
            <person name="Heilman E.R."/>
            <person name="Heiman D.I."/>
            <person name="Howarth C."/>
            <person name="Jen D."/>
            <person name="Larson L."/>
            <person name="Mehta T."/>
            <person name="Neiman D."/>
            <person name="Park D."/>
            <person name="Pearson M."/>
            <person name="Roberts A."/>
            <person name="Saif S."/>
            <person name="Shea T."/>
            <person name="Shenoy N."/>
            <person name="Sisk P."/>
            <person name="Stolte C."/>
            <person name="Sykes S."/>
            <person name="Walk T."/>
            <person name="White J."/>
            <person name="Yandava C."/>
            <person name="Haas B."/>
            <person name="Henn M.R."/>
            <person name="Nusbaum C."/>
            <person name="Birren B."/>
        </authorList>
    </citation>
    <scope>NUCLEOTIDE SEQUENCE [LARGE SCALE GENOMIC DNA]</scope>
    <source>
        <strain evidence="9">HB3</strain>
    </source>
</reference>
<feature type="transmembrane region" description="Helical" evidence="7">
    <location>
        <begin position="229"/>
        <end position="250"/>
    </location>
</feature>
<evidence type="ECO:0000259" key="8">
    <source>
        <dbReference type="Pfam" id="PF08640"/>
    </source>
</evidence>
<organism evidence="9 10">
    <name type="scientific">Plasmodium falciparum (isolate HB3)</name>
    <dbReference type="NCBI Taxonomy" id="137071"/>
    <lineage>
        <taxon>Eukaryota</taxon>
        <taxon>Sar</taxon>
        <taxon>Alveolata</taxon>
        <taxon>Apicomplexa</taxon>
        <taxon>Aconoidasida</taxon>
        <taxon>Haemosporida</taxon>
        <taxon>Plasmodiidae</taxon>
        <taxon>Plasmodium</taxon>
        <taxon>Plasmodium (Laverania)</taxon>
    </lineage>
</organism>
<dbReference type="PANTHER" id="PTHR23271:SF1">
    <property type="entry name" value="U3 SMALL NUCLEOLAR RNA-ASSOCIATED PROTEIN 6 HOMOLOG"/>
    <property type="match status" value="1"/>
</dbReference>
<dbReference type="InterPro" id="IPR055347">
    <property type="entry name" value="UTP6_N"/>
</dbReference>
<dbReference type="SUPFAM" id="SSF48452">
    <property type="entry name" value="TPR-like"/>
    <property type="match status" value="1"/>
</dbReference>
<dbReference type="EMBL" id="CH672028">
    <property type="protein sequence ID" value="KOB61886.1"/>
    <property type="molecule type" value="Genomic_DNA"/>
</dbReference>
<dbReference type="Gene3D" id="1.25.40.10">
    <property type="entry name" value="Tetratricopeptide repeat domain"/>
    <property type="match status" value="1"/>
</dbReference>
<keyword evidence="7" id="KW-0472">Membrane</keyword>
<feature type="coiled-coil region" evidence="5">
    <location>
        <begin position="112"/>
        <end position="139"/>
    </location>
</feature>
<evidence type="ECO:0000256" key="7">
    <source>
        <dbReference type="SAM" id="Phobius"/>
    </source>
</evidence>
<evidence type="ECO:0000256" key="2">
    <source>
        <dbReference type="ARBA" id="ARBA00022552"/>
    </source>
</evidence>
<reference evidence="10" key="2">
    <citation type="submission" date="2006-03" db="EMBL/GenBank/DDBJ databases">
        <title>The genome sequence of the Plasmodium falciparum HB3.</title>
        <authorList>
            <consortium name="The Broad Institute Genome Sequencing Platform"/>
            <person name="Birren B."/>
            <person name="Lander E."/>
            <person name="Galagan J."/>
            <person name="Nusbaum C."/>
            <person name="Devon K."/>
            <person name="Henn M."/>
            <person name="Jaffe D."/>
            <person name="Butler J."/>
            <person name="Alvarez P."/>
            <person name="Gnerre S."/>
            <person name="Grabherr M."/>
            <person name="Kleber M."/>
            <person name="Mauceli E."/>
            <person name="Brockman W."/>
            <person name="MacCallum I.A."/>
            <person name="Rounsley S."/>
            <person name="Young S."/>
            <person name="LaButti K."/>
            <person name="Pushparaj V."/>
            <person name="DeCaprio D."/>
            <person name="Crawford M."/>
            <person name="Koehrsen M."/>
            <person name="Engels R."/>
            <person name="Montgomery P."/>
            <person name="Pearson M."/>
            <person name="Howarth C."/>
            <person name="Larson L."/>
            <person name="Luoma S."/>
            <person name="White J."/>
            <person name="Kodira C."/>
            <person name="Zeng Q."/>
            <person name="Oleary S."/>
            <person name="Yandava C."/>
            <person name="Alvarado L."/>
            <person name="Wirth D."/>
            <person name="Volkman S."/>
            <person name="Hartl D."/>
        </authorList>
    </citation>
    <scope>NUCLEOTIDE SEQUENCE [LARGE SCALE GENOMIC DNA]</scope>
</reference>
<keyword evidence="3" id="KW-0677">Repeat</keyword>
<dbReference type="Pfam" id="PF08640">
    <property type="entry name" value="U3_assoc_6"/>
    <property type="match status" value="1"/>
</dbReference>
<dbReference type="KEGG" id="pfh:PFHG_03588"/>
<name>A0A0L7KFK5_PLAFX</name>